<dbReference type="Gene3D" id="3.30.530.20">
    <property type="match status" value="1"/>
</dbReference>
<evidence type="ECO:0000259" key="1">
    <source>
        <dbReference type="Pfam" id="PF00561"/>
    </source>
</evidence>
<dbReference type="Gene3D" id="3.40.50.1820">
    <property type="entry name" value="alpha/beta hydrolase"/>
    <property type="match status" value="1"/>
</dbReference>
<dbReference type="InterPro" id="IPR029058">
    <property type="entry name" value="AB_hydrolase_fold"/>
</dbReference>
<dbReference type="RefSeq" id="WP_164627267.1">
    <property type="nucleotide sequence ID" value="NZ_JAAIVJ010000011.1"/>
</dbReference>
<accession>A0A6M0QYX2</accession>
<feature type="domain" description="AB hydrolase-1" evidence="1">
    <location>
        <begin position="178"/>
        <end position="308"/>
    </location>
</feature>
<dbReference type="AlphaFoldDB" id="A0A6M0QYX2"/>
<dbReference type="SUPFAM" id="SSF53474">
    <property type="entry name" value="alpha/beta-Hydrolases"/>
    <property type="match status" value="1"/>
</dbReference>
<dbReference type="GO" id="GO:0016020">
    <property type="term" value="C:membrane"/>
    <property type="evidence" value="ECO:0007669"/>
    <property type="project" value="TreeGrafter"/>
</dbReference>
<dbReference type="InterPro" id="IPR050266">
    <property type="entry name" value="AB_hydrolase_sf"/>
</dbReference>
<name>A0A6M0QYX2_9RHOB</name>
<organism evidence="2 3">
    <name type="scientific">Tabrizicola oligotrophica</name>
    <dbReference type="NCBI Taxonomy" id="2710650"/>
    <lineage>
        <taxon>Bacteria</taxon>
        <taxon>Pseudomonadati</taxon>
        <taxon>Pseudomonadota</taxon>
        <taxon>Alphaproteobacteria</taxon>
        <taxon>Rhodobacterales</taxon>
        <taxon>Paracoccaceae</taxon>
        <taxon>Tabrizicola</taxon>
    </lineage>
</organism>
<dbReference type="PANTHER" id="PTHR43798">
    <property type="entry name" value="MONOACYLGLYCEROL LIPASE"/>
    <property type="match status" value="1"/>
</dbReference>
<evidence type="ECO:0000313" key="2">
    <source>
        <dbReference type="EMBL" id="NEY91642.1"/>
    </source>
</evidence>
<dbReference type="Pfam" id="PF00561">
    <property type="entry name" value="Abhydrolase_1"/>
    <property type="match status" value="1"/>
</dbReference>
<keyword evidence="3" id="KW-1185">Reference proteome</keyword>
<comment type="caution">
    <text evidence="2">The sequence shown here is derived from an EMBL/GenBank/DDBJ whole genome shotgun (WGS) entry which is preliminary data.</text>
</comment>
<dbReference type="EMBL" id="JAAIVJ010000011">
    <property type="protein sequence ID" value="NEY91642.1"/>
    <property type="molecule type" value="Genomic_DNA"/>
</dbReference>
<protein>
    <submittedName>
        <fullName evidence="2">Alpha/beta fold hydrolase</fullName>
    </submittedName>
</protein>
<dbReference type="SUPFAM" id="SSF55961">
    <property type="entry name" value="Bet v1-like"/>
    <property type="match status" value="1"/>
</dbReference>
<gene>
    <name evidence="2" type="ORF">G4Z14_15185</name>
</gene>
<proteinExistence type="predicted"/>
<evidence type="ECO:0000313" key="3">
    <source>
        <dbReference type="Proteomes" id="UP000477782"/>
    </source>
</evidence>
<dbReference type="PRINTS" id="PR00111">
    <property type="entry name" value="ABHYDROLASE"/>
</dbReference>
<dbReference type="InterPro" id="IPR023393">
    <property type="entry name" value="START-like_dom_sf"/>
</dbReference>
<dbReference type="Pfam" id="PF10604">
    <property type="entry name" value="Polyketide_cyc2"/>
    <property type="match status" value="1"/>
</dbReference>
<reference evidence="2 3" key="1">
    <citation type="submission" date="2020-02" db="EMBL/GenBank/DDBJ databases">
        <authorList>
            <person name="Chen W.-M."/>
        </authorList>
    </citation>
    <scope>NUCLEOTIDE SEQUENCE [LARGE SCALE GENOMIC DNA]</scope>
    <source>
        <strain evidence="2 3">KMS-5</strain>
    </source>
</reference>
<dbReference type="InterPro" id="IPR019587">
    <property type="entry name" value="Polyketide_cyclase/dehydratase"/>
</dbReference>
<dbReference type="CDD" id="cd07821">
    <property type="entry name" value="PYR_PYL_RCAR_like"/>
    <property type="match status" value="1"/>
</dbReference>
<keyword evidence="2" id="KW-0378">Hydrolase</keyword>
<sequence>MGRETVHVMARTEASPAALWPTARDFCGLWHPFLATIAEERGEKGAQIRRFTAHGEDTVYREQLTYLSDSDHTLAYTHLDGIRGATRYTARLTISPREAGGSVITWTAEIEAPGPRASEIAKGTAPVFEAGIEAILARAGQARVPIFDENRALPLTDTILDGTPRLGLSHTARKGDTLVLFLHGIGGARQNWARQVQQAGHLMTACAMDLRGYGESTLGFRQSNVDDYCDDILRVMQHFGAKKLVLVGLSYGSWIATSFAMRHPGLLAGLVLSGGCTGMSEAGPEEREAFRVSREVPLNAGQVPADFAPAVVKVIAGPDASEAVRAELLASMSAIPAATYRDALVCFTNPLERFDFSRLTMPVLLMTGEHDRLAPPSEIRAVAGRILDAAPQMGSARPDVRYETIAGVGHVCNVEGPLAYNAALIPYLARLIP</sequence>
<dbReference type="GO" id="GO:0016787">
    <property type="term" value="F:hydrolase activity"/>
    <property type="evidence" value="ECO:0007669"/>
    <property type="project" value="UniProtKB-KW"/>
</dbReference>
<dbReference type="Proteomes" id="UP000477782">
    <property type="component" value="Unassembled WGS sequence"/>
</dbReference>
<dbReference type="InterPro" id="IPR000073">
    <property type="entry name" value="AB_hydrolase_1"/>
</dbReference>
<dbReference type="PANTHER" id="PTHR43798:SF27">
    <property type="entry name" value="HYDROLASE ALPHA_BETA HYDROLASE FOLD FAMILY"/>
    <property type="match status" value="1"/>
</dbReference>